<dbReference type="EMBL" id="ML977317">
    <property type="protein sequence ID" value="KAF2118316.1"/>
    <property type="molecule type" value="Genomic_DNA"/>
</dbReference>
<reference evidence="2" key="1">
    <citation type="journal article" date="2020" name="Stud. Mycol.">
        <title>101 Dothideomycetes genomes: a test case for predicting lifestyles and emergence of pathogens.</title>
        <authorList>
            <person name="Haridas S."/>
            <person name="Albert R."/>
            <person name="Binder M."/>
            <person name="Bloem J."/>
            <person name="Labutti K."/>
            <person name="Salamov A."/>
            <person name="Andreopoulos B."/>
            <person name="Baker S."/>
            <person name="Barry K."/>
            <person name="Bills G."/>
            <person name="Bluhm B."/>
            <person name="Cannon C."/>
            <person name="Castanera R."/>
            <person name="Culley D."/>
            <person name="Daum C."/>
            <person name="Ezra D."/>
            <person name="Gonzalez J."/>
            <person name="Henrissat B."/>
            <person name="Kuo A."/>
            <person name="Liang C."/>
            <person name="Lipzen A."/>
            <person name="Lutzoni F."/>
            <person name="Magnuson J."/>
            <person name="Mondo S."/>
            <person name="Nolan M."/>
            <person name="Ohm R."/>
            <person name="Pangilinan J."/>
            <person name="Park H.-J."/>
            <person name="Ramirez L."/>
            <person name="Alfaro M."/>
            <person name="Sun H."/>
            <person name="Tritt A."/>
            <person name="Yoshinaga Y."/>
            <person name="Zwiers L.-H."/>
            <person name="Turgeon B."/>
            <person name="Goodwin S."/>
            <person name="Spatafora J."/>
            <person name="Crous P."/>
            <person name="Grigoriev I."/>
        </authorList>
    </citation>
    <scope>NUCLEOTIDE SEQUENCE</scope>
    <source>
        <strain evidence="2">CBS 627.86</strain>
    </source>
</reference>
<dbReference type="Proteomes" id="UP000799770">
    <property type="component" value="Unassembled WGS sequence"/>
</dbReference>
<feature type="region of interest" description="Disordered" evidence="1">
    <location>
        <begin position="144"/>
        <end position="172"/>
    </location>
</feature>
<evidence type="ECO:0000313" key="2">
    <source>
        <dbReference type="EMBL" id="KAF2118316.1"/>
    </source>
</evidence>
<proteinExistence type="predicted"/>
<dbReference type="AlphaFoldDB" id="A0A6A5ZGF5"/>
<evidence type="ECO:0000256" key="1">
    <source>
        <dbReference type="SAM" id="MobiDB-lite"/>
    </source>
</evidence>
<organism evidence="2 3">
    <name type="scientific">Lophiotrema nucula</name>
    <dbReference type="NCBI Taxonomy" id="690887"/>
    <lineage>
        <taxon>Eukaryota</taxon>
        <taxon>Fungi</taxon>
        <taxon>Dikarya</taxon>
        <taxon>Ascomycota</taxon>
        <taxon>Pezizomycotina</taxon>
        <taxon>Dothideomycetes</taxon>
        <taxon>Pleosporomycetidae</taxon>
        <taxon>Pleosporales</taxon>
        <taxon>Lophiotremataceae</taxon>
        <taxon>Lophiotrema</taxon>
    </lineage>
</organism>
<accession>A0A6A5ZGF5</accession>
<gene>
    <name evidence="2" type="ORF">BDV96DRAFT_382281</name>
</gene>
<name>A0A6A5ZGF5_9PLEO</name>
<sequence>MATTPPLAFEANVEAKDLLTVSVTGIPAQDTLSEGIELDKSLVQSFTFSIEDDESELSSGYTNEEEDLSVPREIISSAISSTILQSECRRPIIAGTYNDEPAFLLRVQFQFIVPGSNHSWLSRIRSATISIILEDAPAEAELTDQPKLKRKGARQHREKNHPSIPQTYPGPEGWEGPISTEAVSTEFGAGLQTGWQGIGANAHWNQTRSKDEKGTVTVKTTITGQRRNQLLVTVKENSVDAYGIPSFLVVPLVVTHTSRRFSMRVNVRATYGFWRGKLAEMVPILGRTDEPLFFDPKVLAQKIESKEKGVGGINVVEGVKSLDNIDLRTHTSLRSAL</sequence>
<feature type="compositionally biased region" description="Basic residues" evidence="1">
    <location>
        <begin position="148"/>
        <end position="159"/>
    </location>
</feature>
<protein>
    <submittedName>
        <fullName evidence="2">Uncharacterized protein</fullName>
    </submittedName>
</protein>
<dbReference type="OrthoDB" id="3561723at2759"/>
<evidence type="ECO:0000313" key="3">
    <source>
        <dbReference type="Proteomes" id="UP000799770"/>
    </source>
</evidence>
<keyword evidence="3" id="KW-1185">Reference proteome</keyword>